<dbReference type="EMBL" id="DUGH01000123">
    <property type="protein sequence ID" value="HIH16764.1"/>
    <property type="molecule type" value="Genomic_DNA"/>
</dbReference>
<keyword evidence="1" id="KW-0812">Transmembrane</keyword>
<keyword evidence="1" id="KW-1133">Transmembrane helix</keyword>
<dbReference type="Proteomes" id="UP000678237">
    <property type="component" value="Unassembled WGS sequence"/>
</dbReference>
<reference evidence="3" key="2">
    <citation type="submission" date="2021-03" db="EMBL/GenBank/DDBJ databases">
        <authorList>
            <person name="Jaffe A."/>
        </authorList>
    </citation>
    <scope>NUCLEOTIDE SEQUENCE</scope>
    <source>
        <strain evidence="3">RIFCSPLOWO2_01_FULL_58_19</strain>
    </source>
</reference>
<protein>
    <submittedName>
        <fullName evidence="2">Uncharacterized protein</fullName>
    </submittedName>
</protein>
<evidence type="ECO:0000313" key="4">
    <source>
        <dbReference type="Proteomes" id="UP000564964"/>
    </source>
</evidence>
<gene>
    <name evidence="2" type="ORF">HA252_05135</name>
    <name evidence="3" type="ORF">J4203_00335</name>
</gene>
<feature type="transmembrane region" description="Helical" evidence="1">
    <location>
        <begin position="72"/>
        <end position="90"/>
    </location>
</feature>
<keyword evidence="1" id="KW-0472">Membrane</keyword>
<dbReference type="EMBL" id="JAGVWE010000002">
    <property type="protein sequence ID" value="MBS3062294.1"/>
    <property type="molecule type" value="Genomic_DNA"/>
</dbReference>
<name>A0A7J4JHG9_9ARCH</name>
<reference evidence="3" key="3">
    <citation type="submission" date="2021-05" db="EMBL/GenBank/DDBJ databases">
        <title>Protein family content uncovers lineage relationships and bacterial pathway maintenance mechanisms in DPANN archaea.</title>
        <authorList>
            <person name="Castelle C.J."/>
            <person name="Meheust R."/>
            <person name="Jaffe A.L."/>
            <person name="Seitz K."/>
            <person name="Gong X."/>
            <person name="Baker B.J."/>
            <person name="Banfield J.F."/>
        </authorList>
    </citation>
    <scope>NUCLEOTIDE SEQUENCE</scope>
    <source>
        <strain evidence="3">RIFCSPLOWO2_01_FULL_58_19</strain>
    </source>
</reference>
<dbReference type="AlphaFoldDB" id="A0A7J4JHG9"/>
<evidence type="ECO:0000313" key="3">
    <source>
        <dbReference type="EMBL" id="MBS3062294.1"/>
    </source>
</evidence>
<evidence type="ECO:0000313" key="2">
    <source>
        <dbReference type="EMBL" id="HIH16764.1"/>
    </source>
</evidence>
<accession>A0A7J4JHG9</accession>
<sequence>MNGEFFRPTKRKILLGLALAAFFWFFPIASKSVVAFPFFSLTSAELSVALNVLAAYVFGCALAANFGNRKRLIIVALALVLIYLAVPKIASYSVGDIGGRTETYCDCVGVQVPISQCCGSGVDYCIGVCQRDEKIERWPIG</sequence>
<evidence type="ECO:0000256" key="1">
    <source>
        <dbReference type="SAM" id="Phobius"/>
    </source>
</evidence>
<proteinExistence type="predicted"/>
<organism evidence="2 4">
    <name type="scientific">Candidatus Iainarchaeum sp</name>
    <dbReference type="NCBI Taxonomy" id="3101447"/>
    <lineage>
        <taxon>Archaea</taxon>
        <taxon>Candidatus Iainarchaeota</taxon>
        <taxon>Candidatus Iainarchaeia</taxon>
        <taxon>Candidatus Iainarchaeales</taxon>
        <taxon>Candidatus Iainarchaeaceae</taxon>
        <taxon>Candidatus Iainarchaeum</taxon>
    </lineage>
</organism>
<comment type="caution">
    <text evidence="2">The sequence shown here is derived from an EMBL/GenBank/DDBJ whole genome shotgun (WGS) entry which is preliminary data.</text>
</comment>
<reference evidence="2" key="1">
    <citation type="journal article" date="2020" name="bioRxiv">
        <title>A rank-normalized archaeal taxonomy based on genome phylogeny resolves widespread incomplete and uneven classifications.</title>
        <authorList>
            <person name="Rinke C."/>
            <person name="Chuvochina M."/>
            <person name="Mussig A.J."/>
            <person name="Chaumeil P.-A."/>
            <person name="Waite D.W."/>
            <person name="Whitman W.B."/>
            <person name="Parks D.H."/>
            <person name="Hugenholtz P."/>
        </authorList>
    </citation>
    <scope>NUCLEOTIDE SEQUENCE</scope>
    <source>
        <strain evidence="2">UBA10219</strain>
    </source>
</reference>
<feature type="transmembrane region" description="Helical" evidence="1">
    <location>
        <begin position="46"/>
        <end position="65"/>
    </location>
</feature>
<dbReference type="Proteomes" id="UP000564964">
    <property type="component" value="Unassembled WGS sequence"/>
</dbReference>